<evidence type="ECO:0000313" key="1">
    <source>
        <dbReference type="EMBL" id="ASY62817.1"/>
    </source>
</evidence>
<dbReference type="KEGG" id="esj:SJ05684_c13620"/>
<sequence length="49" mass="5418">MPKDVTTAHKLSLPLRKHSTRSHVCRYHGCSHFVAGNGHKCPCPILAKP</sequence>
<dbReference type="AlphaFoldDB" id="A0A249PAU9"/>
<proteinExistence type="predicted"/>
<protein>
    <submittedName>
        <fullName evidence="1">Uncharacterized protein</fullName>
    </submittedName>
</protein>
<dbReference type="Proteomes" id="UP000217211">
    <property type="component" value="Chromosome"/>
</dbReference>
<organism evidence="1 2">
    <name type="scientific">Sinorhizobium sojae CCBAU 05684</name>
    <dbReference type="NCBI Taxonomy" id="716928"/>
    <lineage>
        <taxon>Bacteria</taxon>
        <taxon>Pseudomonadati</taxon>
        <taxon>Pseudomonadota</taxon>
        <taxon>Alphaproteobacteria</taxon>
        <taxon>Hyphomicrobiales</taxon>
        <taxon>Rhizobiaceae</taxon>
        <taxon>Sinorhizobium/Ensifer group</taxon>
        <taxon>Sinorhizobium</taxon>
    </lineage>
</organism>
<reference evidence="1 2" key="1">
    <citation type="submission" date="2017-08" db="EMBL/GenBank/DDBJ databases">
        <title>Multipartite genome sequences of Sinorhizobium species nodulating soybeans.</title>
        <authorList>
            <person name="Tian C.F."/>
        </authorList>
    </citation>
    <scope>NUCLEOTIDE SEQUENCE [LARGE SCALE GENOMIC DNA]</scope>
    <source>
        <strain evidence="1 2">CCBAU 05684</strain>
    </source>
</reference>
<evidence type="ECO:0000313" key="2">
    <source>
        <dbReference type="Proteomes" id="UP000217211"/>
    </source>
</evidence>
<dbReference type="EMBL" id="CP023067">
    <property type="protein sequence ID" value="ASY62817.1"/>
    <property type="molecule type" value="Genomic_DNA"/>
</dbReference>
<accession>A0A249PAU9</accession>
<gene>
    <name evidence="1" type="ORF">SJ05684_c13620</name>
</gene>
<name>A0A249PAU9_9HYPH</name>
<keyword evidence="2" id="KW-1185">Reference proteome</keyword>